<proteinExistence type="inferred from homology"/>
<evidence type="ECO:0000313" key="7">
    <source>
        <dbReference type="Proteomes" id="UP000584931"/>
    </source>
</evidence>
<feature type="domain" description="PBP" evidence="5">
    <location>
        <begin position="36"/>
        <end position="288"/>
    </location>
</feature>
<keyword evidence="4" id="KW-0592">Phosphate transport</keyword>
<name>A0A7Y9XB18_9ACTN</name>
<evidence type="ECO:0000256" key="1">
    <source>
        <dbReference type="ARBA" id="ARBA00008725"/>
    </source>
</evidence>
<evidence type="ECO:0000256" key="3">
    <source>
        <dbReference type="ARBA" id="ARBA00022729"/>
    </source>
</evidence>
<evidence type="ECO:0000259" key="5">
    <source>
        <dbReference type="Pfam" id="PF12849"/>
    </source>
</evidence>
<dbReference type="InterPro" id="IPR011862">
    <property type="entry name" value="Phos-bd"/>
</dbReference>
<dbReference type="PANTHER" id="PTHR30570:SF1">
    <property type="entry name" value="PHOSPHATE-BINDING PROTEIN PSTS"/>
    <property type="match status" value="1"/>
</dbReference>
<dbReference type="CDD" id="cd13654">
    <property type="entry name" value="PBP2_phosphate_like_2"/>
    <property type="match status" value="1"/>
</dbReference>
<dbReference type="Proteomes" id="UP000584931">
    <property type="component" value="Unassembled WGS sequence"/>
</dbReference>
<dbReference type="NCBIfam" id="TIGR02136">
    <property type="entry name" value="ptsS_2"/>
    <property type="match status" value="1"/>
</dbReference>
<comment type="similarity">
    <text evidence="1 4">Belongs to the PstS family.</text>
</comment>
<dbReference type="GO" id="GO:0042301">
    <property type="term" value="F:phosphate ion binding"/>
    <property type="evidence" value="ECO:0007669"/>
    <property type="project" value="UniProtKB-UniRule"/>
</dbReference>
<sequence>MISKKWLQVAGVAGAFPFILTACGGGDDADASGGGSELSGQIQIDGSSTVGPLSEVAAELFMQENSGVQVSVAMSGTGGGFERFCNGETDMNDASREISEEEVALCEENGIAYEDVQVANDALALVVNPENPVDCLTVDQAKQIWDEGSSVTTWGDVEGLESGDVADSEITLYGPGTDSGTFDYFTEAINGEEGRIRTDYTDIGEDDQAAVVGVEGDVNAMAYIPYSYFTEAGDSIKPLQIDSGEGCVEPTLENVQSGAYTPLGRGLFVYASDVALEREESVAFMNFYIENSTEITETAGFIPLTEEQMTASNEQIASLTGN</sequence>
<dbReference type="InterPro" id="IPR050811">
    <property type="entry name" value="Phosphate_ABC_transporter"/>
</dbReference>
<evidence type="ECO:0000313" key="6">
    <source>
        <dbReference type="EMBL" id="NYH52491.1"/>
    </source>
</evidence>
<keyword evidence="2 4" id="KW-0813">Transport</keyword>
<dbReference type="PANTHER" id="PTHR30570">
    <property type="entry name" value="PERIPLASMIC PHOSPHATE BINDING COMPONENT OF PHOSPHATE ABC TRANSPORTER"/>
    <property type="match status" value="1"/>
</dbReference>
<dbReference type="Gene3D" id="3.40.190.10">
    <property type="entry name" value="Periplasmic binding protein-like II"/>
    <property type="match status" value="2"/>
</dbReference>
<dbReference type="RefSeq" id="WP_179809899.1">
    <property type="nucleotide sequence ID" value="NZ_JACCHL010000001.1"/>
</dbReference>
<dbReference type="InterPro" id="IPR024370">
    <property type="entry name" value="PBP_domain"/>
</dbReference>
<organism evidence="6 7">
    <name type="scientific">Nocardiopsis sinuspersici</name>
    <dbReference type="NCBI Taxonomy" id="501010"/>
    <lineage>
        <taxon>Bacteria</taxon>
        <taxon>Bacillati</taxon>
        <taxon>Actinomycetota</taxon>
        <taxon>Actinomycetes</taxon>
        <taxon>Streptosporangiales</taxon>
        <taxon>Nocardiopsidaceae</taxon>
        <taxon>Nocardiopsis</taxon>
    </lineage>
</organism>
<evidence type="ECO:0000256" key="4">
    <source>
        <dbReference type="RuleBase" id="RU367119"/>
    </source>
</evidence>
<reference evidence="6 7" key="1">
    <citation type="submission" date="2020-07" db="EMBL/GenBank/DDBJ databases">
        <title>Sequencing the genomes of 1000 actinobacteria strains.</title>
        <authorList>
            <person name="Klenk H.-P."/>
        </authorList>
    </citation>
    <scope>NUCLEOTIDE SEQUENCE [LARGE SCALE GENOMIC DNA]</scope>
    <source>
        <strain evidence="6 7">DSM 45278</strain>
    </source>
</reference>
<gene>
    <name evidence="6" type="ORF">HNR06_002080</name>
</gene>
<protein>
    <recommendedName>
        <fullName evidence="4">Phosphate-binding protein</fullName>
    </recommendedName>
</protein>
<dbReference type="AlphaFoldDB" id="A0A7Y9XB18"/>
<accession>A0A7Y9XB18</accession>
<dbReference type="PROSITE" id="PS51257">
    <property type="entry name" value="PROKAR_LIPOPROTEIN"/>
    <property type="match status" value="1"/>
</dbReference>
<dbReference type="SUPFAM" id="SSF53850">
    <property type="entry name" value="Periplasmic binding protein-like II"/>
    <property type="match status" value="1"/>
</dbReference>
<comment type="caution">
    <text evidence="6">The sequence shown here is derived from an EMBL/GenBank/DDBJ whole genome shotgun (WGS) entry which is preliminary data.</text>
</comment>
<dbReference type="EMBL" id="JACCHL010000001">
    <property type="protein sequence ID" value="NYH52491.1"/>
    <property type="molecule type" value="Genomic_DNA"/>
</dbReference>
<comment type="function">
    <text evidence="4">Involved in the system for phosphate transport across the cytoplasmic membrane.</text>
</comment>
<keyword evidence="3" id="KW-0732">Signal</keyword>
<dbReference type="GO" id="GO:0006817">
    <property type="term" value="P:phosphate ion transport"/>
    <property type="evidence" value="ECO:0007669"/>
    <property type="project" value="UniProtKB-UniRule"/>
</dbReference>
<dbReference type="Pfam" id="PF12849">
    <property type="entry name" value="PBP_like_2"/>
    <property type="match status" value="1"/>
</dbReference>
<evidence type="ECO:0000256" key="2">
    <source>
        <dbReference type="ARBA" id="ARBA00022448"/>
    </source>
</evidence>